<protein>
    <submittedName>
        <fullName evidence="2">Uncharacterized protein</fullName>
    </submittedName>
</protein>
<evidence type="ECO:0000313" key="2">
    <source>
        <dbReference type="EMBL" id="KKM64209.1"/>
    </source>
</evidence>
<keyword evidence="1" id="KW-0812">Transmembrane</keyword>
<gene>
    <name evidence="2" type="ORF">LCGC14_1503710</name>
</gene>
<name>A0A0F9J3D7_9ZZZZ</name>
<dbReference type="AlphaFoldDB" id="A0A0F9J3D7"/>
<comment type="caution">
    <text evidence="2">The sequence shown here is derived from an EMBL/GenBank/DDBJ whole genome shotgun (WGS) entry which is preliminary data.</text>
</comment>
<organism evidence="2">
    <name type="scientific">marine sediment metagenome</name>
    <dbReference type="NCBI Taxonomy" id="412755"/>
    <lineage>
        <taxon>unclassified sequences</taxon>
        <taxon>metagenomes</taxon>
        <taxon>ecological metagenomes</taxon>
    </lineage>
</organism>
<keyword evidence="1" id="KW-0472">Membrane</keyword>
<proteinExistence type="predicted"/>
<feature type="transmembrane region" description="Helical" evidence="1">
    <location>
        <begin position="81"/>
        <end position="100"/>
    </location>
</feature>
<dbReference type="EMBL" id="LAZR01010946">
    <property type="protein sequence ID" value="KKM64209.1"/>
    <property type="molecule type" value="Genomic_DNA"/>
</dbReference>
<keyword evidence="1" id="KW-1133">Transmembrane helix</keyword>
<evidence type="ECO:0000256" key="1">
    <source>
        <dbReference type="SAM" id="Phobius"/>
    </source>
</evidence>
<accession>A0A0F9J3D7</accession>
<sequence length="113" mass="12093">MFLRIKLLMSLLRGKPSQAIPLLVKAIAEGKFGEVARTWYWRLAGLKLWITAVVAVVAFGLEQFASYGLCVPGGPIDFSCQGAATSLYAVAGFLAVIGLYDGAVRSEAPKKTT</sequence>
<reference evidence="2" key="1">
    <citation type="journal article" date="2015" name="Nature">
        <title>Complex archaea that bridge the gap between prokaryotes and eukaryotes.</title>
        <authorList>
            <person name="Spang A."/>
            <person name="Saw J.H."/>
            <person name="Jorgensen S.L."/>
            <person name="Zaremba-Niedzwiedzka K."/>
            <person name="Martijn J."/>
            <person name="Lind A.E."/>
            <person name="van Eijk R."/>
            <person name="Schleper C."/>
            <person name="Guy L."/>
            <person name="Ettema T.J."/>
        </authorList>
    </citation>
    <scope>NUCLEOTIDE SEQUENCE</scope>
</reference>
<feature type="transmembrane region" description="Helical" evidence="1">
    <location>
        <begin position="39"/>
        <end position="61"/>
    </location>
</feature>